<protein>
    <submittedName>
        <fullName evidence="1">Uncharacterized protein</fullName>
    </submittedName>
</protein>
<keyword evidence="2" id="KW-1185">Reference proteome</keyword>
<dbReference type="AlphaFoldDB" id="A0A392RYB5"/>
<reference evidence="1 2" key="1">
    <citation type="journal article" date="2018" name="Front. Plant Sci.">
        <title>Red Clover (Trifolium pratense) and Zigzag Clover (T. medium) - A Picture of Genomic Similarities and Differences.</title>
        <authorList>
            <person name="Dluhosova J."/>
            <person name="Istvanek J."/>
            <person name="Nedelnik J."/>
            <person name="Repkova J."/>
        </authorList>
    </citation>
    <scope>NUCLEOTIDE SEQUENCE [LARGE SCALE GENOMIC DNA]</scope>
    <source>
        <strain evidence="2">cv. 10/8</strain>
        <tissue evidence="1">Leaf</tissue>
    </source>
</reference>
<sequence length="16" mass="1872">MDDGEYSEATIRNKNE</sequence>
<evidence type="ECO:0000313" key="1">
    <source>
        <dbReference type="EMBL" id="MCI41613.1"/>
    </source>
</evidence>
<evidence type="ECO:0000313" key="2">
    <source>
        <dbReference type="Proteomes" id="UP000265520"/>
    </source>
</evidence>
<dbReference type="EMBL" id="LXQA010294325">
    <property type="protein sequence ID" value="MCI41613.1"/>
    <property type="molecule type" value="Genomic_DNA"/>
</dbReference>
<organism evidence="1 2">
    <name type="scientific">Trifolium medium</name>
    <dbReference type="NCBI Taxonomy" id="97028"/>
    <lineage>
        <taxon>Eukaryota</taxon>
        <taxon>Viridiplantae</taxon>
        <taxon>Streptophyta</taxon>
        <taxon>Embryophyta</taxon>
        <taxon>Tracheophyta</taxon>
        <taxon>Spermatophyta</taxon>
        <taxon>Magnoliopsida</taxon>
        <taxon>eudicotyledons</taxon>
        <taxon>Gunneridae</taxon>
        <taxon>Pentapetalae</taxon>
        <taxon>rosids</taxon>
        <taxon>fabids</taxon>
        <taxon>Fabales</taxon>
        <taxon>Fabaceae</taxon>
        <taxon>Papilionoideae</taxon>
        <taxon>50 kb inversion clade</taxon>
        <taxon>NPAAA clade</taxon>
        <taxon>Hologalegina</taxon>
        <taxon>IRL clade</taxon>
        <taxon>Trifolieae</taxon>
        <taxon>Trifolium</taxon>
    </lineage>
</organism>
<name>A0A392RYB5_9FABA</name>
<feature type="non-terminal residue" evidence="1">
    <location>
        <position position="16"/>
    </location>
</feature>
<proteinExistence type="predicted"/>
<dbReference type="Proteomes" id="UP000265520">
    <property type="component" value="Unassembled WGS sequence"/>
</dbReference>
<comment type="caution">
    <text evidence="1">The sequence shown here is derived from an EMBL/GenBank/DDBJ whole genome shotgun (WGS) entry which is preliminary data.</text>
</comment>
<accession>A0A392RYB5</accession>